<protein>
    <recommendedName>
        <fullName evidence="6">Ribonuclease D</fullName>
        <shortName evidence="6">RNase D</shortName>
        <ecNumber evidence="6">3.1.13.5</ecNumber>
    </recommendedName>
</protein>
<dbReference type="NCBIfam" id="TIGR01388">
    <property type="entry name" value="rnd"/>
    <property type="match status" value="1"/>
</dbReference>
<dbReference type="InterPro" id="IPR002562">
    <property type="entry name" value="3'-5'_exonuclease_dom"/>
</dbReference>
<keyword evidence="5 6" id="KW-0269">Exonuclease</keyword>
<dbReference type="PATRIC" id="fig|80852.17.peg.1885"/>
<sequence length="374" mass="43160">MEFEIVKQSQRLAEICQQASHKPFLMLDTEFVRTRTLYARLGLIQMFDGETLALVDPVEIDDLTPLWDLLKNESVTKVLHACGEDLEVFQHYAGCMPTPMIDTQIMAAFLGYGLSTGFAKLVSDYLGVDLDKGEARTDWMARPLSEKQLNYAAADVHYLLPMFEKLKAELAQTQWADAAYQESALAVKKREKQPDAEKAYRDIKNAWQLNPKQLAILKMAAKWRLEEARKRDLAVNFVVHELSLWKLARFGLRSKEQMLKEGFDPREVQRHGSKLLRFTYLADDLDPAEYPKEISRLMDYPGYKQIFKLLKDEVKLASEQSGLMPEFIASKKQLNQLLSWKWKKNCDPEQKPDVLQGWRGELVETRFMSVISES</sequence>
<reference evidence="9" key="1">
    <citation type="submission" date="2014-09" db="EMBL/GenBank/DDBJ databases">
        <authorList>
            <person name="Hjerde E."/>
        </authorList>
    </citation>
    <scope>NUCLEOTIDE SEQUENCE [LARGE SCALE GENOMIC DNA]</scope>
    <source>
        <strain evidence="9">06/09/139</strain>
    </source>
</reference>
<proteinExistence type="inferred from homology"/>
<evidence type="ECO:0000313" key="9">
    <source>
        <dbReference type="Proteomes" id="UP000032427"/>
    </source>
</evidence>
<dbReference type="STRING" id="80852.AWOD_I_1825"/>
<dbReference type="Pfam" id="PF01612">
    <property type="entry name" value="DNA_pol_A_exo1"/>
    <property type="match status" value="1"/>
</dbReference>
<gene>
    <name evidence="6 8" type="primary">rnd</name>
    <name evidence="8" type="ORF">AWOD_I_1825</name>
</gene>
<evidence type="ECO:0000256" key="6">
    <source>
        <dbReference type="HAMAP-Rule" id="MF_01899"/>
    </source>
</evidence>
<dbReference type="KEGG" id="awd:AWOD_I_1825"/>
<keyword evidence="9" id="KW-1185">Reference proteome</keyword>
<name>A0A090IU16_9GAMM</name>
<evidence type="ECO:0000256" key="3">
    <source>
        <dbReference type="ARBA" id="ARBA00022722"/>
    </source>
</evidence>
<dbReference type="InterPro" id="IPR036397">
    <property type="entry name" value="RNaseH_sf"/>
</dbReference>
<dbReference type="GO" id="GO:0003676">
    <property type="term" value="F:nucleic acid binding"/>
    <property type="evidence" value="ECO:0007669"/>
    <property type="project" value="InterPro"/>
</dbReference>
<dbReference type="Proteomes" id="UP000032427">
    <property type="component" value="Chromosome 1"/>
</dbReference>
<accession>A0A090IU16</accession>
<dbReference type="SUPFAM" id="SSF47819">
    <property type="entry name" value="HRDC-like"/>
    <property type="match status" value="2"/>
</dbReference>
<dbReference type="InterPro" id="IPR044876">
    <property type="entry name" value="HRDC_dom_sf"/>
</dbReference>
<comment type="function">
    <text evidence="6">Exonuclease involved in the 3' processing of various precursor tRNAs. Initiates hydrolysis at the 3'-terminus of an RNA molecule and releases 5'-mononucleotides.</text>
</comment>
<evidence type="ECO:0000256" key="4">
    <source>
        <dbReference type="ARBA" id="ARBA00022801"/>
    </source>
</evidence>
<dbReference type="InterPro" id="IPR012337">
    <property type="entry name" value="RNaseH-like_sf"/>
</dbReference>
<keyword evidence="1 6" id="KW-0963">Cytoplasm</keyword>
<organism evidence="8 9">
    <name type="scientific">Aliivibrio wodanis</name>
    <dbReference type="NCBI Taxonomy" id="80852"/>
    <lineage>
        <taxon>Bacteria</taxon>
        <taxon>Pseudomonadati</taxon>
        <taxon>Pseudomonadota</taxon>
        <taxon>Gammaproteobacteria</taxon>
        <taxon>Vibrionales</taxon>
        <taxon>Vibrionaceae</taxon>
        <taxon>Aliivibrio</taxon>
    </lineage>
</organism>
<dbReference type="GO" id="GO:0005737">
    <property type="term" value="C:cytoplasm"/>
    <property type="evidence" value="ECO:0007669"/>
    <property type="project" value="UniProtKB-SubCell"/>
</dbReference>
<dbReference type="OrthoDB" id="9800549at2"/>
<dbReference type="GO" id="GO:0033890">
    <property type="term" value="F:ribonuclease D activity"/>
    <property type="evidence" value="ECO:0007669"/>
    <property type="project" value="UniProtKB-UniRule"/>
</dbReference>
<keyword evidence="3 6" id="KW-0540">Nuclease</keyword>
<evidence type="ECO:0000256" key="1">
    <source>
        <dbReference type="ARBA" id="ARBA00022490"/>
    </source>
</evidence>
<dbReference type="GO" id="GO:0008408">
    <property type="term" value="F:3'-5' exonuclease activity"/>
    <property type="evidence" value="ECO:0007669"/>
    <property type="project" value="InterPro"/>
</dbReference>
<dbReference type="InterPro" id="IPR010997">
    <property type="entry name" value="HRDC-like_sf"/>
</dbReference>
<dbReference type="InterPro" id="IPR051086">
    <property type="entry name" value="RNase_D-like"/>
</dbReference>
<dbReference type="SUPFAM" id="SSF53098">
    <property type="entry name" value="Ribonuclease H-like"/>
    <property type="match status" value="1"/>
</dbReference>
<dbReference type="Pfam" id="PF21293">
    <property type="entry name" value="RNAseD_HRDC_C"/>
    <property type="match status" value="1"/>
</dbReference>
<comment type="catalytic activity">
    <reaction evidence="6">
        <text>Exonucleolytic cleavage that removes extra residues from the 3'-terminus of tRNA to produce 5'-mononucleotides.</text>
        <dbReference type="EC" id="3.1.13.5"/>
    </reaction>
</comment>
<dbReference type="Gene3D" id="1.10.150.80">
    <property type="entry name" value="HRDC domain"/>
    <property type="match status" value="2"/>
</dbReference>
<dbReference type="SMART" id="SM00474">
    <property type="entry name" value="35EXOc"/>
    <property type="match status" value="1"/>
</dbReference>
<dbReference type="PANTHER" id="PTHR47649">
    <property type="entry name" value="RIBONUCLEASE D"/>
    <property type="match status" value="1"/>
</dbReference>
<dbReference type="InterPro" id="IPR006292">
    <property type="entry name" value="RNase_D"/>
</dbReference>
<comment type="similarity">
    <text evidence="6">Belongs to the RNase D family.</text>
</comment>
<dbReference type="GeneID" id="28541400"/>
<dbReference type="Gene3D" id="3.30.420.10">
    <property type="entry name" value="Ribonuclease H-like superfamily/Ribonuclease H"/>
    <property type="match status" value="1"/>
</dbReference>
<dbReference type="PANTHER" id="PTHR47649:SF1">
    <property type="entry name" value="RIBONUCLEASE D"/>
    <property type="match status" value="1"/>
</dbReference>
<dbReference type="CDD" id="cd06142">
    <property type="entry name" value="RNaseD_exo"/>
    <property type="match status" value="1"/>
</dbReference>
<dbReference type="HAMAP" id="MF_01899">
    <property type="entry name" value="RNase_D"/>
    <property type="match status" value="1"/>
</dbReference>
<evidence type="ECO:0000313" key="8">
    <source>
        <dbReference type="EMBL" id="CED71890.1"/>
    </source>
</evidence>
<dbReference type="InterPro" id="IPR048579">
    <property type="entry name" value="RNAseD_HRDC_C"/>
</dbReference>
<dbReference type="GO" id="GO:0042780">
    <property type="term" value="P:tRNA 3'-end processing"/>
    <property type="evidence" value="ECO:0007669"/>
    <property type="project" value="UniProtKB-UniRule"/>
</dbReference>
<dbReference type="EMBL" id="LN554846">
    <property type="protein sequence ID" value="CED71890.1"/>
    <property type="molecule type" value="Genomic_DNA"/>
</dbReference>
<dbReference type="GO" id="GO:0000166">
    <property type="term" value="F:nucleotide binding"/>
    <property type="evidence" value="ECO:0007669"/>
    <property type="project" value="InterPro"/>
</dbReference>
<dbReference type="EC" id="3.1.13.5" evidence="6"/>
<dbReference type="HOGENOM" id="CLU_042387_0_1_6"/>
<dbReference type="FunFam" id="3.30.420.10:FF:000060">
    <property type="entry name" value="Ribonuclease D"/>
    <property type="match status" value="1"/>
</dbReference>
<evidence type="ECO:0000256" key="2">
    <source>
        <dbReference type="ARBA" id="ARBA00022694"/>
    </source>
</evidence>
<dbReference type="InterPro" id="IPR002121">
    <property type="entry name" value="HRDC_dom"/>
</dbReference>
<feature type="domain" description="HRDC" evidence="7">
    <location>
        <begin position="210"/>
        <end position="289"/>
    </location>
</feature>
<dbReference type="Pfam" id="PF00570">
    <property type="entry name" value="HRDC"/>
    <property type="match status" value="1"/>
</dbReference>
<dbReference type="AlphaFoldDB" id="A0A090IU16"/>
<comment type="cofactor">
    <cofactor evidence="6">
        <name>a divalent metal cation</name>
        <dbReference type="ChEBI" id="CHEBI:60240"/>
    </cofactor>
</comment>
<keyword evidence="2 6" id="KW-0819">tRNA processing</keyword>
<keyword evidence="4 6" id="KW-0378">Hydrolase</keyword>
<dbReference type="PROSITE" id="PS50967">
    <property type="entry name" value="HRDC"/>
    <property type="match status" value="1"/>
</dbReference>
<evidence type="ECO:0000259" key="7">
    <source>
        <dbReference type="PROSITE" id="PS50967"/>
    </source>
</evidence>
<evidence type="ECO:0000256" key="5">
    <source>
        <dbReference type="ARBA" id="ARBA00022839"/>
    </source>
</evidence>
<comment type="subcellular location">
    <subcellularLocation>
        <location evidence="6">Cytoplasm</location>
    </subcellularLocation>
</comment>